<dbReference type="EC" id="4.1.3.17" evidence="4"/>
<evidence type="ECO:0000256" key="1">
    <source>
        <dbReference type="ARBA" id="ARBA00001342"/>
    </source>
</evidence>
<dbReference type="EMBL" id="SGXC01000001">
    <property type="protein sequence ID" value="RZS86005.1"/>
    <property type="molecule type" value="Genomic_DNA"/>
</dbReference>
<feature type="binding site" evidence="9">
    <location>
        <position position="118"/>
    </location>
    <ligand>
        <name>Mg(2+)</name>
        <dbReference type="ChEBI" id="CHEBI:18420"/>
    </ligand>
</feature>
<dbReference type="NCBIfam" id="TIGR02798">
    <property type="entry name" value="ligK_PcmE"/>
    <property type="match status" value="1"/>
</dbReference>
<evidence type="ECO:0000256" key="3">
    <source>
        <dbReference type="ARBA" id="ARBA00011643"/>
    </source>
</evidence>
<keyword evidence="7" id="KW-0456">Lyase</keyword>
<evidence type="ECO:0000256" key="8">
    <source>
        <dbReference type="ARBA" id="ARBA00061585"/>
    </source>
</evidence>
<dbReference type="Proteomes" id="UP000292445">
    <property type="component" value="Unassembled WGS sequence"/>
</dbReference>
<evidence type="ECO:0000313" key="10">
    <source>
        <dbReference type="EMBL" id="RZS86005.1"/>
    </source>
</evidence>
<comment type="cofactor">
    <cofactor evidence="2 9">
        <name>Mg(2+)</name>
        <dbReference type="ChEBI" id="CHEBI:18420"/>
    </cofactor>
</comment>
<evidence type="ECO:0000256" key="4">
    <source>
        <dbReference type="ARBA" id="ARBA00012213"/>
    </source>
</evidence>
<dbReference type="GO" id="GO:0047443">
    <property type="term" value="F:4-hydroxy-4-methyl-2-oxoglutarate aldolase activity"/>
    <property type="evidence" value="ECO:0007669"/>
    <property type="project" value="UniProtKB-EC"/>
</dbReference>
<dbReference type="GO" id="GO:0019336">
    <property type="term" value="P:phenol-containing compound catabolic process"/>
    <property type="evidence" value="ECO:0007669"/>
    <property type="project" value="UniProtKB-ARBA"/>
</dbReference>
<comment type="caution">
    <text evidence="10">The sequence shown here is derived from an EMBL/GenBank/DDBJ whole genome shotgun (WGS) entry which is preliminary data.</text>
</comment>
<evidence type="ECO:0000256" key="5">
    <source>
        <dbReference type="ARBA" id="ARBA00022723"/>
    </source>
</evidence>
<evidence type="ECO:0000256" key="6">
    <source>
        <dbReference type="ARBA" id="ARBA00022842"/>
    </source>
</evidence>
<dbReference type="AlphaFoldDB" id="A0A4Q7NLJ6"/>
<feature type="binding site" evidence="9">
    <location>
        <begin position="95"/>
        <end position="98"/>
    </location>
    <ligand>
        <name>substrate</name>
    </ligand>
</feature>
<dbReference type="OrthoDB" id="8717144at2"/>
<dbReference type="GO" id="GO:0046872">
    <property type="term" value="F:metal ion binding"/>
    <property type="evidence" value="ECO:0007669"/>
    <property type="project" value="UniProtKB-KW"/>
</dbReference>
<reference evidence="10 11" key="1">
    <citation type="submission" date="2019-02" db="EMBL/GenBank/DDBJ databases">
        <title>Genomic Encyclopedia of Type Strains, Phase IV (KMG-IV): sequencing the most valuable type-strain genomes for metagenomic binning, comparative biology and taxonomic classification.</title>
        <authorList>
            <person name="Goeker M."/>
        </authorList>
    </citation>
    <scope>NUCLEOTIDE SEQUENCE [LARGE SCALE GENOMIC DNA]</scope>
    <source>
        <strain evidence="10 11">K24</strain>
    </source>
</reference>
<dbReference type="CDD" id="cd16841">
    <property type="entry name" value="RraA_family"/>
    <property type="match status" value="1"/>
</dbReference>
<dbReference type="GO" id="GO:0042537">
    <property type="term" value="P:benzene-containing compound metabolic process"/>
    <property type="evidence" value="ECO:0007669"/>
    <property type="project" value="UniProtKB-ARBA"/>
</dbReference>
<sequence length="235" mass="25037">MKNVVVRNIPRGPQDLIAELATHGVATVHEAMGRAGLMAPYLRPIYAGASIAGSAVTALTAPGDNWMLHAAIEQCRPGDILVVGVMCENTDGMIGDLICTSLKKRGVLGVVIDAGCRDVRTLTEMRFPVWSRAISARGTVKATLGHVNLPVVCAGMNVNPGDAIVADDDGVVVVPRLEIARTLELARQRTAKEEKSRKRYLAGELSLDVANMRQDLEAAGLLYVDCAEDLAKLNA</sequence>
<evidence type="ECO:0000256" key="7">
    <source>
        <dbReference type="ARBA" id="ARBA00023239"/>
    </source>
</evidence>
<dbReference type="PANTHER" id="PTHR33254">
    <property type="entry name" value="4-HYDROXY-4-METHYL-2-OXOGLUTARATE ALDOLASE 3-RELATED"/>
    <property type="match status" value="1"/>
</dbReference>
<comment type="catalytic activity">
    <reaction evidence="1">
        <text>4-hydroxy-4-methyl-2-oxoglutarate = 2 pyruvate</text>
        <dbReference type="Rhea" id="RHEA:22748"/>
        <dbReference type="ChEBI" id="CHEBI:15361"/>
        <dbReference type="ChEBI" id="CHEBI:58276"/>
        <dbReference type="EC" id="4.1.3.17"/>
    </reaction>
</comment>
<name>A0A4Q7NLJ6_9BURK</name>
<dbReference type="SUPFAM" id="SSF89562">
    <property type="entry name" value="RraA-like"/>
    <property type="match status" value="1"/>
</dbReference>
<evidence type="ECO:0000313" key="11">
    <source>
        <dbReference type="Proteomes" id="UP000292445"/>
    </source>
</evidence>
<accession>A0A4Q7NLJ6</accession>
<evidence type="ECO:0000256" key="9">
    <source>
        <dbReference type="PIRSR" id="PIRSR605493-1"/>
    </source>
</evidence>
<keyword evidence="5 9" id="KW-0479">Metal-binding</keyword>
<keyword evidence="6 9" id="KW-0460">Magnesium</keyword>
<organism evidence="10 11">
    <name type="scientific">Pigmentiphaga kullae</name>
    <dbReference type="NCBI Taxonomy" id="151784"/>
    <lineage>
        <taxon>Bacteria</taxon>
        <taxon>Pseudomonadati</taxon>
        <taxon>Pseudomonadota</taxon>
        <taxon>Betaproteobacteria</taxon>
        <taxon>Burkholderiales</taxon>
        <taxon>Alcaligenaceae</taxon>
        <taxon>Pigmentiphaga</taxon>
    </lineage>
</organism>
<dbReference type="GO" id="GO:0072329">
    <property type="term" value="P:monocarboxylic acid catabolic process"/>
    <property type="evidence" value="ECO:0007669"/>
    <property type="project" value="UniProtKB-ARBA"/>
</dbReference>
<evidence type="ECO:0000256" key="2">
    <source>
        <dbReference type="ARBA" id="ARBA00001946"/>
    </source>
</evidence>
<dbReference type="InterPro" id="IPR005493">
    <property type="entry name" value="RraA/RraA-like"/>
</dbReference>
<proteinExistence type="inferred from homology"/>
<gene>
    <name evidence="10" type="ORF">EV675_2038</name>
</gene>
<keyword evidence="11" id="KW-1185">Reference proteome</keyword>
<dbReference type="RefSeq" id="WP_130357135.1">
    <property type="nucleotide sequence ID" value="NZ_SGXC01000001.1"/>
</dbReference>
<feature type="binding site" evidence="9">
    <location>
        <position position="117"/>
    </location>
    <ligand>
        <name>substrate</name>
    </ligand>
</feature>
<comment type="subunit">
    <text evidence="3">Homohexamer.</text>
</comment>
<dbReference type="Pfam" id="PF03737">
    <property type="entry name" value="RraA-like"/>
    <property type="match status" value="1"/>
</dbReference>
<comment type="similarity">
    <text evidence="8">Belongs to the LigK/PcmE family.</text>
</comment>
<dbReference type="NCBIfam" id="NF006731">
    <property type="entry name" value="PRK09262.1"/>
    <property type="match status" value="1"/>
</dbReference>
<protein>
    <recommendedName>
        <fullName evidence="4">4-hydroxy-4-methyl-2-oxoglutarate aldolase</fullName>
        <ecNumber evidence="4">4.1.3.17</ecNumber>
    </recommendedName>
</protein>
<dbReference type="InterPro" id="IPR036704">
    <property type="entry name" value="RraA/RraA-like_sf"/>
</dbReference>
<dbReference type="PANTHER" id="PTHR33254:SF16">
    <property type="entry name" value="BLR3842 PROTEIN"/>
    <property type="match status" value="1"/>
</dbReference>
<dbReference type="FunFam" id="3.50.30.40:FF:000002">
    <property type="entry name" value="4-carboxy-4-hydroxy-2-oxoadipate aldolase/oxaloacetate decarboxylase"/>
    <property type="match status" value="1"/>
</dbReference>
<dbReference type="InterPro" id="IPR014165">
    <property type="entry name" value="LigK_PcmE"/>
</dbReference>
<dbReference type="Gene3D" id="3.50.30.40">
    <property type="entry name" value="Ribonuclease E inhibitor RraA/RraA-like"/>
    <property type="match status" value="1"/>
</dbReference>